<dbReference type="PANTHER" id="PTHR30313">
    <property type="entry name" value="DNA PRIMASE"/>
    <property type="match status" value="1"/>
</dbReference>
<dbReference type="InterPro" id="IPR034151">
    <property type="entry name" value="TOPRIM_DnaG_bac"/>
</dbReference>
<comment type="similarity">
    <text evidence="12 13">Belongs to the DnaG primase family.</text>
</comment>
<evidence type="ECO:0000256" key="14">
    <source>
        <dbReference type="PIRSR" id="PIRSR002811-1"/>
    </source>
</evidence>
<feature type="zinc finger region" description="CHC2-type" evidence="12 14">
    <location>
        <begin position="38"/>
        <end position="62"/>
    </location>
</feature>
<evidence type="ECO:0000256" key="12">
    <source>
        <dbReference type="HAMAP-Rule" id="MF_00974"/>
    </source>
</evidence>
<dbReference type="EC" id="2.7.7.101" evidence="12"/>
<comment type="domain">
    <text evidence="12">Contains an N-terminal zinc-binding domain, a central core domain that contains the primase activity, and a C-terminal DnaB-binding domain.</text>
</comment>
<keyword evidence="7 12" id="KW-0863">Zinc-finger</keyword>
<evidence type="ECO:0000256" key="10">
    <source>
        <dbReference type="ARBA" id="ARBA00023125"/>
    </source>
</evidence>
<gene>
    <name evidence="12" type="primary">dnaG</name>
    <name evidence="17" type="ORF">A3G33_07790</name>
</gene>
<dbReference type="InterPro" id="IPR030846">
    <property type="entry name" value="DnaG_bac"/>
</dbReference>
<keyword evidence="2 12" id="KW-0639">Primosome</keyword>
<feature type="domain" description="Toprim" evidence="16">
    <location>
        <begin position="260"/>
        <end position="341"/>
    </location>
</feature>
<evidence type="ECO:0000256" key="5">
    <source>
        <dbReference type="ARBA" id="ARBA00022705"/>
    </source>
</evidence>
<dbReference type="InterPro" id="IPR016136">
    <property type="entry name" value="DNA_helicase_N/primase_C"/>
</dbReference>
<dbReference type="EMBL" id="MHFR01000004">
    <property type="protein sequence ID" value="OGW99506.1"/>
    <property type="molecule type" value="Genomic_DNA"/>
</dbReference>
<dbReference type="GO" id="GO:0006269">
    <property type="term" value="P:DNA replication, synthesis of primer"/>
    <property type="evidence" value="ECO:0007669"/>
    <property type="project" value="UniProtKB-UniRule"/>
</dbReference>
<dbReference type="FunFam" id="3.40.1360.10:FF:000002">
    <property type="entry name" value="DNA primase"/>
    <property type="match status" value="1"/>
</dbReference>
<evidence type="ECO:0000256" key="3">
    <source>
        <dbReference type="ARBA" id="ARBA00022679"/>
    </source>
</evidence>
<keyword evidence="11 12" id="KW-0804">Transcription</keyword>
<evidence type="ECO:0000256" key="4">
    <source>
        <dbReference type="ARBA" id="ARBA00022695"/>
    </source>
</evidence>
<dbReference type="InterPro" id="IPR006171">
    <property type="entry name" value="TOPRIM_dom"/>
</dbReference>
<evidence type="ECO:0000256" key="2">
    <source>
        <dbReference type="ARBA" id="ARBA00022515"/>
    </source>
</evidence>
<keyword evidence="5 12" id="KW-0235">DNA replication</keyword>
<comment type="caution">
    <text evidence="17">The sequence shown here is derived from an EMBL/GenBank/DDBJ whole genome shotgun (WGS) entry which is preliminary data.</text>
</comment>
<dbReference type="FunFam" id="3.90.980.10:FF:000001">
    <property type="entry name" value="DNA primase"/>
    <property type="match status" value="1"/>
</dbReference>
<evidence type="ECO:0000256" key="11">
    <source>
        <dbReference type="ARBA" id="ARBA00023163"/>
    </source>
</evidence>
<organism evidence="17 18">
    <name type="scientific">Candidatus Danuiimicrobium aquiferis</name>
    <dbReference type="NCBI Taxonomy" id="1801832"/>
    <lineage>
        <taxon>Bacteria</taxon>
        <taxon>Pseudomonadati</taxon>
        <taxon>Candidatus Omnitrophota</taxon>
        <taxon>Candidatus Danuiimicrobium</taxon>
    </lineage>
</organism>
<keyword evidence="8 12" id="KW-0862">Zinc</keyword>
<dbReference type="InterPro" id="IPR036977">
    <property type="entry name" value="DNA_primase_Znf_CHC2"/>
</dbReference>
<keyword evidence="4 12" id="KW-0548">Nucleotidyltransferase</keyword>
<dbReference type="Gene3D" id="3.90.980.10">
    <property type="entry name" value="DNA primase, catalytic core, N-terminal domain"/>
    <property type="match status" value="1"/>
</dbReference>
<evidence type="ECO:0000256" key="8">
    <source>
        <dbReference type="ARBA" id="ARBA00022833"/>
    </source>
</evidence>
<evidence type="ECO:0000256" key="15">
    <source>
        <dbReference type="SAM" id="MobiDB-lite"/>
    </source>
</evidence>
<dbReference type="SUPFAM" id="SSF117023">
    <property type="entry name" value="DNA primase DnaG, C-terminal domain"/>
    <property type="match status" value="1"/>
</dbReference>
<dbReference type="InterPro" id="IPR019475">
    <property type="entry name" value="DNA_primase_DnaB-bd"/>
</dbReference>
<dbReference type="GO" id="GO:0008270">
    <property type="term" value="F:zinc ion binding"/>
    <property type="evidence" value="ECO:0007669"/>
    <property type="project" value="UniProtKB-UniRule"/>
</dbReference>
<dbReference type="FunFam" id="3.90.580.10:FF:000001">
    <property type="entry name" value="DNA primase"/>
    <property type="match status" value="1"/>
</dbReference>
<comment type="subunit">
    <text evidence="12">Monomer. Interacts with DnaB.</text>
</comment>
<dbReference type="Gene3D" id="3.40.1360.10">
    <property type="match status" value="1"/>
</dbReference>
<comment type="catalytic activity">
    <reaction evidence="12">
        <text>ssDNA + n NTP = ssDNA/pppN(pN)n-1 hybrid + (n-1) diphosphate.</text>
        <dbReference type="EC" id="2.7.7.101"/>
    </reaction>
</comment>
<evidence type="ECO:0000259" key="16">
    <source>
        <dbReference type="PROSITE" id="PS50880"/>
    </source>
</evidence>
<dbReference type="InterPro" id="IPR050219">
    <property type="entry name" value="DnaG_primase"/>
</dbReference>
<dbReference type="PANTHER" id="PTHR30313:SF2">
    <property type="entry name" value="DNA PRIMASE"/>
    <property type="match status" value="1"/>
</dbReference>
<evidence type="ECO:0000256" key="7">
    <source>
        <dbReference type="ARBA" id="ARBA00022771"/>
    </source>
</evidence>
<dbReference type="CDD" id="cd03364">
    <property type="entry name" value="TOPRIM_DnaG_primases"/>
    <property type="match status" value="1"/>
</dbReference>
<dbReference type="PIRSF" id="PIRSF002811">
    <property type="entry name" value="DnaG"/>
    <property type="match status" value="1"/>
</dbReference>
<dbReference type="SMART" id="SM00493">
    <property type="entry name" value="TOPRIM"/>
    <property type="match status" value="1"/>
</dbReference>
<evidence type="ECO:0000256" key="13">
    <source>
        <dbReference type="PIRNR" id="PIRNR002811"/>
    </source>
</evidence>
<comment type="function">
    <text evidence="12 13">RNA polymerase that catalyzes the synthesis of short RNA molecules used as primers for DNA polymerase during DNA replication.</text>
</comment>
<dbReference type="GO" id="GO:1990077">
    <property type="term" value="C:primosome complex"/>
    <property type="evidence" value="ECO:0007669"/>
    <property type="project" value="UniProtKB-KW"/>
</dbReference>
<comment type="cofactor">
    <cofactor evidence="12 13 14">
        <name>Zn(2+)</name>
        <dbReference type="ChEBI" id="CHEBI:29105"/>
    </cofactor>
    <text evidence="12 13 14">Binds 1 zinc ion per monomer.</text>
</comment>
<keyword evidence="9" id="KW-0460">Magnesium</keyword>
<dbReference type="InterPro" id="IPR037068">
    <property type="entry name" value="DNA_primase_core_N_sf"/>
</dbReference>
<proteinExistence type="inferred from homology"/>
<dbReference type="GO" id="GO:0003677">
    <property type="term" value="F:DNA binding"/>
    <property type="evidence" value="ECO:0007669"/>
    <property type="project" value="UniProtKB-KW"/>
</dbReference>
<dbReference type="Gene3D" id="1.10.860.10">
    <property type="entry name" value="DNAb Helicase, Chain A"/>
    <property type="match status" value="1"/>
</dbReference>
<evidence type="ECO:0000256" key="6">
    <source>
        <dbReference type="ARBA" id="ARBA00022723"/>
    </source>
</evidence>
<dbReference type="PROSITE" id="PS50880">
    <property type="entry name" value="TOPRIM"/>
    <property type="match status" value="1"/>
</dbReference>
<dbReference type="GO" id="GO:0003899">
    <property type="term" value="F:DNA-directed RNA polymerase activity"/>
    <property type="evidence" value="ECO:0007669"/>
    <property type="project" value="UniProtKB-UniRule"/>
</dbReference>
<keyword evidence="1 12" id="KW-0240">DNA-directed RNA polymerase</keyword>
<dbReference type="Gene3D" id="3.90.580.10">
    <property type="entry name" value="Zinc finger, CHC2-type domain"/>
    <property type="match status" value="1"/>
</dbReference>
<dbReference type="GO" id="GO:0005737">
    <property type="term" value="C:cytoplasm"/>
    <property type="evidence" value="ECO:0007669"/>
    <property type="project" value="TreeGrafter"/>
</dbReference>
<dbReference type="Pfam" id="PF01807">
    <property type="entry name" value="Zn_ribbon_DnaG"/>
    <property type="match status" value="1"/>
</dbReference>
<dbReference type="SUPFAM" id="SSF57783">
    <property type="entry name" value="Zinc beta-ribbon"/>
    <property type="match status" value="1"/>
</dbReference>
<dbReference type="Pfam" id="PF10410">
    <property type="entry name" value="DnaB_bind"/>
    <property type="match status" value="1"/>
</dbReference>
<dbReference type="InterPro" id="IPR002694">
    <property type="entry name" value="Znf_CHC2"/>
</dbReference>
<evidence type="ECO:0000313" key="17">
    <source>
        <dbReference type="EMBL" id="OGW99506.1"/>
    </source>
</evidence>
<protein>
    <recommendedName>
        <fullName evidence="12 13">DNA primase</fullName>
        <ecNumber evidence="12">2.7.7.101</ecNumber>
    </recommendedName>
</protein>
<accession>A0A1G1L2Z3</accession>
<sequence>MNQRDPIVDQIQLHNDIVEIVSGYIPLKRAGRNFKARCPFHQEKTPSFTVNPDKQIFHCFGCGVGGDVFSFLMKYEQLTFPEALIRLAERAHIQLPERKNFSPEAKSETDTLYRIYAEAAQFYHQYFKHPETGKKARAYFENRKFTDQEVEKFQIGYAVTVWRGLFEYLSKKGFPEKNLLQSGLIVRSEKAETPFDLFRDRIMFPIWNNQGKVIAMGGRIMGEGTPKYINSPESPIFKKRSEMYGLHFAKKAIAMSGEIRQVLIVEGYLDCIRLHSSGFENAVATLGTALTSDHVPVLKRYADEAIVIYDGDRAGEEAALRGLEVFLEGEMNVKVLRMPEGDDPDSFIRTNGKEAMAELIQKSQDIFDFKMDSLSKRFNRTDSLGLMKITRSFFETFLKMKSPVLLDRYMKKLAFQLGIQEAALRKEFETMSRRVEKPDSYGQNKTSQTGAKKSVRAIPKLNPEEQPGEILLLSLLLQYPPYVDPFRKRFPGHTFANEKNKKILQTLEELIERNNQYDFPPAMILNRFAEENMQRYAVELLSKDWDSVEKRDQAFQDCLNKIDEISRQEKLQNLRNDIARAEAGGNPETLFKAMKAYEEYLHRS</sequence>
<dbReference type="NCBIfam" id="TIGR01391">
    <property type="entry name" value="dnaG"/>
    <property type="match status" value="1"/>
</dbReference>
<feature type="region of interest" description="Disordered" evidence="15">
    <location>
        <begin position="433"/>
        <end position="455"/>
    </location>
</feature>
<dbReference type="SUPFAM" id="SSF56731">
    <property type="entry name" value="DNA primase core"/>
    <property type="match status" value="1"/>
</dbReference>
<evidence type="ECO:0000256" key="1">
    <source>
        <dbReference type="ARBA" id="ARBA00022478"/>
    </source>
</evidence>
<evidence type="ECO:0000256" key="9">
    <source>
        <dbReference type="ARBA" id="ARBA00022842"/>
    </source>
</evidence>
<dbReference type="Proteomes" id="UP000178187">
    <property type="component" value="Unassembled WGS sequence"/>
</dbReference>
<dbReference type="AlphaFoldDB" id="A0A1G1L2Z3"/>
<dbReference type="GO" id="GO:0000428">
    <property type="term" value="C:DNA-directed RNA polymerase complex"/>
    <property type="evidence" value="ECO:0007669"/>
    <property type="project" value="UniProtKB-KW"/>
</dbReference>
<evidence type="ECO:0000313" key="18">
    <source>
        <dbReference type="Proteomes" id="UP000178187"/>
    </source>
</evidence>
<dbReference type="SMART" id="SM00400">
    <property type="entry name" value="ZnF_CHCC"/>
    <property type="match status" value="1"/>
</dbReference>
<reference evidence="17 18" key="1">
    <citation type="journal article" date="2016" name="Nat. Commun.">
        <title>Thousands of microbial genomes shed light on interconnected biogeochemical processes in an aquifer system.</title>
        <authorList>
            <person name="Anantharaman K."/>
            <person name="Brown C.T."/>
            <person name="Hug L.A."/>
            <person name="Sharon I."/>
            <person name="Castelle C.J."/>
            <person name="Probst A.J."/>
            <person name="Thomas B.C."/>
            <person name="Singh A."/>
            <person name="Wilkins M.J."/>
            <person name="Karaoz U."/>
            <person name="Brodie E.L."/>
            <person name="Williams K.H."/>
            <person name="Hubbard S.S."/>
            <person name="Banfield J.F."/>
        </authorList>
    </citation>
    <scope>NUCLEOTIDE SEQUENCE [LARGE SCALE GENOMIC DNA]</scope>
</reference>
<dbReference type="InterPro" id="IPR013264">
    <property type="entry name" value="DNAG_N"/>
</dbReference>
<keyword evidence="3 12" id="KW-0808">Transferase</keyword>
<keyword evidence="10 12" id="KW-0238">DNA-binding</keyword>
<keyword evidence="6 12" id="KW-0479">Metal-binding</keyword>
<dbReference type="Pfam" id="PF13155">
    <property type="entry name" value="Toprim_2"/>
    <property type="match status" value="1"/>
</dbReference>
<dbReference type="Pfam" id="PF08275">
    <property type="entry name" value="DNAG_N"/>
    <property type="match status" value="1"/>
</dbReference>
<name>A0A1G1L2Z3_9BACT</name>
<dbReference type="InterPro" id="IPR006295">
    <property type="entry name" value="DNA_primase_DnaG"/>
</dbReference>
<feature type="compositionally biased region" description="Polar residues" evidence="15">
    <location>
        <begin position="441"/>
        <end position="451"/>
    </location>
</feature>
<dbReference type="HAMAP" id="MF_00974">
    <property type="entry name" value="DNA_primase_DnaG"/>
    <property type="match status" value="1"/>
</dbReference>